<keyword evidence="7 8" id="KW-0349">Heme</keyword>
<comment type="cofactor">
    <cofactor evidence="1 7">
        <name>heme</name>
        <dbReference type="ChEBI" id="CHEBI:30413"/>
    </cofactor>
</comment>
<dbReference type="InterPro" id="IPR017972">
    <property type="entry name" value="Cyt_P450_CS"/>
</dbReference>
<keyword evidence="10" id="KW-1133">Transmembrane helix</keyword>
<evidence type="ECO:0000256" key="1">
    <source>
        <dbReference type="ARBA" id="ARBA00001971"/>
    </source>
</evidence>
<dbReference type="Pfam" id="PF00067">
    <property type="entry name" value="p450"/>
    <property type="match status" value="1"/>
</dbReference>
<dbReference type="PROSITE" id="PS00086">
    <property type="entry name" value="CYTOCHROME_P450"/>
    <property type="match status" value="1"/>
</dbReference>
<dbReference type="WBParaSite" id="Minc3s06531g39955">
    <property type="protein sequence ID" value="Minc3s06531g39955"/>
    <property type="gene ID" value="Minc3s06531g39955"/>
</dbReference>
<feature type="coiled-coil region" evidence="9">
    <location>
        <begin position="332"/>
        <end position="359"/>
    </location>
</feature>
<keyword evidence="5 7" id="KW-0408">Iron</keyword>
<dbReference type="PANTHER" id="PTHR24300:SF375">
    <property type="entry name" value="CYTOCHROME P450 FAMILY"/>
    <property type="match status" value="1"/>
</dbReference>
<keyword evidence="3 7" id="KW-0479">Metal-binding</keyword>
<dbReference type="SUPFAM" id="SSF48264">
    <property type="entry name" value="Cytochrome P450"/>
    <property type="match status" value="1"/>
</dbReference>
<evidence type="ECO:0000256" key="9">
    <source>
        <dbReference type="SAM" id="Coils"/>
    </source>
</evidence>
<dbReference type="GO" id="GO:0006805">
    <property type="term" value="P:xenobiotic metabolic process"/>
    <property type="evidence" value="ECO:0007669"/>
    <property type="project" value="TreeGrafter"/>
</dbReference>
<keyword evidence="10" id="KW-0472">Membrane</keyword>
<dbReference type="FunFam" id="1.10.630.10:FF:000036">
    <property type="entry name" value="CYtochrome P450 family"/>
    <property type="match status" value="1"/>
</dbReference>
<keyword evidence="11" id="KW-1185">Reference proteome</keyword>
<evidence type="ECO:0000256" key="2">
    <source>
        <dbReference type="ARBA" id="ARBA00010617"/>
    </source>
</evidence>
<evidence type="ECO:0000256" key="10">
    <source>
        <dbReference type="SAM" id="Phobius"/>
    </source>
</evidence>
<evidence type="ECO:0000256" key="4">
    <source>
        <dbReference type="ARBA" id="ARBA00023002"/>
    </source>
</evidence>
<dbReference type="CDD" id="cd20617">
    <property type="entry name" value="CYP1_2-like"/>
    <property type="match status" value="1"/>
</dbReference>
<dbReference type="InterPro" id="IPR036396">
    <property type="entry name" value="Cyt_P450_sf"/>
</dbReference>
<organism evidence="11 12">
    <name type="scientific">Meloidogyne incognita</name>
    <name type="common">Southern root-knot nematode worm</name>
    <name type="synonym">Oxyuris incognita</name>
    <dbReference type="NCBI Taxonomy" id="6306"/>
    <lineage>
        <taxon>Eukaryota</taxon>
        <taxon>Metazoa</taxon>
        <taxon>Ecdysozoa</taxon>
        <taxon>Nematoda</taxon>
        <taxon>Chromadorea</taxon>
        <taxon>Rhabditida</taxon>
        <taxon>Tylenchina</taxon>
        <taxon>Tylenchomorpha</taxon>
        <taxon>Tylenchoidea</taxon>
        <taxon>Meloidogynidae</taxon>
        <taxon>Meloidogyninae</taxon>
        <taxon>Meloidogyne</taxon>
        <taxon>Meloidogyne incognita group</taxon>
    </lineage>
</organism>
<evidence type="ECO:0000256" key="8">
    <source>
        <dbReference type="RuleBase" id="RU000461"/>
    </source>
</evidence>
<evidence type="ECO:0000256" key="6">
    <source>
        <dbReference type="ARBA" id="ARBA00023033"/>
    </source>
</evidence>
<reference evidence="12" key="1">
    <citation type="submission" date="2022-11" db="UniProtKB">
        <authorList>
            <consortium name="WormBaseParasite"/>
        </authorList>
    </citation>
    <scope>IDENTIFICATION</scope>
</reference>
<comment type="similarity">
    <text evidence="2 8">Belongs to the cytochrome P450 family.</text>
</comment>
<proteinExistence type="inferred from homology"/>
<evidence type="ECO:0000313" key="11">
    <source>
        <dbReference type="Proteomes" id="UP000887563"/>
    </source>
</evidence>
<dbReference type="GO" id="GO:0020037">
    <property type="term" value="F:heme binding"/>
    <property type="evidence" value="ECO:0007669"/>
    <property type="project" value="InterPro"/>
</dbReference>
<keyword evidence="9" id="KW-0175">Coiled coil</keyword>
<dbReference type="AlphaFoldDB" id="A0A914NPB1"/>
<protein>
    <submittedName>
        <fullName evidence="12">Cytochrome P450</fullName>
    </submittedName>
</protein>
<dbReference type="Gene3D" id="1.10.630.10">
    <property type="entry name" value="Cytochrome P450"/>
    <property type="match status" value="1"/>
</dbReference>
<dbReference type="PRINTS" id="PR00463">
    <property type="entry name" value="EP450I"/>
</dbReference>
<evidence type="ECO:0000256" key="3">
    <source>
        <dbReference type="ARBA" id="ARBA00022723"/>
    </source>
</evidence>
<evidence type="ECO:0000256" key="5">
    <source>
        <dbReference type="ARBA" id="ARBA00023004"/>
    </source>
</evidence>
<feature type="binding site" description="axial binding residue" evidence="7">
    <location>
        <position position="466"/>
    </location>
    <ligand>
        <name>heme</name>
        <dbReference type="ChEBI" id="CHEBI:30413"/>
    </ligand>
    <ligandPart>
        <name>Fe</name>
        <dbReference type="ChEBI" id="CHEBI:18248"/>
    </ligandPart>
</feature>
<feature type="transmembrane region" description="Helical" evidence="10">
    <location>
        <begin position="6"/>
        <end position="26"/>
    </location>
</feature>
<keyword evidence="10" id="KW-0812">Transmembrane</keyword>
<keyword evidence="6 8" id="KW-0503">Monooxygenase</keyword>
<dbReference type="GO" id="GO:0005506">
    <property type="term" value="F:iron ion binding"/>
    <property type="evidence" value="ECO:0007669"/>
    <property type="project" value="InterPro"/>
</dbReference>
<dbReference type="InterPro" id="IPR001128">
    <property type="entry name" value="Cyt_P450"/>
</dbReference>
<dbReference type="PRINTS" id="PR00385">
    <property type="entry name" value="P450"/>
</dbReference>
<dbReference type="GO" id="GO:0006082">
    <property type="term" value="P:organic acid metabolic process"/>
    <property type="evidence" value="ECO:0007669"/>
    <property type="project" value="TreeGrafter"/>
</dbReference>
<evidence type="ECO:0000256" key="7">
    <source>
        <dbReference type="PIRSR" id="PIRSR602401-1"/>
    </source>
</evidence>
<dbReference type="Proteomes" id="UP000887563">
    <property type="component" value="Unplaced"/>
</dbReference>
<dbReference type="InterPro" id="IPR050182">
    <property type="entry name" value="Cytochrome_P450_fam2"/>
</dbReference>
<evidence type="ECO:0000313" key="12">
    <source>
        <dbReference type="WBParaSite" id="Minc3s06531g39955"/>
    </source>
</evidence>
<sequence length="528" mass="62166">MALFILPISLILINCIFILIIFYNFYWKRRNLPDGPIPLPIIGNALEISNADRRYKCFADWAKKYGPVYTIWIGEQPIVIITDYELIKLAFIRDGDTYVDRDFLIKHFTLFFGSVDGIIRTNGEQWRQMRKFFYKAMRDYGIDKDTVEKQVLDAIFRVIDKIKNEKEMGKSEHSIDREVDLMTGSIINQIMLGFSFYGERFKEFSGLKQLLDIQQVYFISFWSLLIEMSPWIRHIPIYVKHFYNYGKKATESLFEYSQKEIEKRIEARKDPNYLPEEGMDVLDQFLESVEETDQNDPENYYKVKYLTAFVYDMFLAGQETTSNTINFLILYLMLDQNSQEKLQNELDKVMEEKRGLAEETGEEFDGKFRQSDRIKLNYTNAVVNETQRLSNLLPLNLTRVANKDVKIGGHNLKAGTVVIPQISTVLFDERIFPDPEKFIPERFLDENGQFKKIEENIPFGVGKRSCVGEALARMELFLFTANFFYKFHVYPPNPLNPPNMKNVRLLQSNFQIIIAVFRCEIKFKFDQF</sequence>
<dbReference type="GO" id="GO:0005737">
    <property type="term" value="C:cytoplasm"/>
    <property type="evidence" value="ECO:0007669"/>
    <property type="project" value="TreeGrafter"/>
</dbReference>
<keyword evidence="4 8" id="KW-0560">Oxidoreductase</keyword>
<dbReference type="GO" id="GO:0016712">
    <property type="term" value="F:oxidoreductase activity, acting on paired donors, with incorporation or reduction of molecular oxygen, reduced flavin or flavoprotein as one donor, and incorporation of one atom of oxygen"/>
    <property type="evidence" value="ECO:0007669"/>
    <property type="project" value="TreeGrafter"/>
</dbReference>
<dbReference type="PANTHER" id="PTHR24300">
    <property type="entry name" value="CYTOCHROME P450 508A4-RELATED"/>
    <property type="match status" value="1"/>
</dbReference>
<dbReference type="InterPro" id="IPR002401">
    <property type="entry name" value="Cyt_P450_E_grp-I"/>
</dbReference>
<accession>A0A914NPB1</accession>
<name>A0A914NPB1_MELIC</name>